<dbReference type="Proteomes" id="UP000050465">
    <property type="component" value="Unassembled WGS sequence"/>
</dbReference>
<evidence type="ECO:0000256" key="2">
    <source>
        <dbReference type="SAM" id="SignalP"/>
    </source>
</evidence>
<proteinExistence type="predicted"/>
<feature type="chain" id="PRO_5006146898" evidence="2">
    <location>
        <begin position="28"/>
        <end position="274"/>
    </location>
</feature>
<name>A0A0P7Z406_9CYAN</name>
<feature type="compositionally biased region" description="Acidic residues" evidence="1">
    <location>
        <begin position="81"/>
        <end position="95"/>
    </location>
</feature>
<reference evidence="3 4" key="1">
    <citation type="submission" date="2015-09" db="EMBL/GenBank/DDBJ databases">
        <title>Identification and resolution of microdiversity through metagenomic sequencing of parallel consortia.</title>
        <authorList>
            <person name="Nelson W.C."/>
            <person name="Romine M.F."/>
            <person name="Lindemann S.R."/>
        </authorList>
    </citation>
    <scope>NUCLEOTIDE SEQUENCE [LARGE SCALE GENOMIC DNA]</scope>
    <source>
        <strain evidence="3">Ana</strain>
    </source>
</reference>
<feature type="compositionally biased region" description="Acidic residues" evidence="1">
    <location>
        <begin position="61"/>
        <end position="74"/>
    </location>
</feature>
<sequence length="274" mass="30215">MKGKRLTLLLFALMMSPLWRLPLSASAQSGVVQAVQSGSVQSGAASKEGLPTLEPPARDEPPDEPMNEPTDEAVDAPVETESVESEPVETEQLDYETERPEAYLRSPIACPTDIETLTALILRDIPDYTNRVLQRTVAVIPNRNINSPSSNSILNEPYRPSFVLIAGRPDLEPIDLNEYAFTTDAAAGGPLTQVFFTTLSRQYSGLKVNEVQEYHWLFLAAAPDGWWLSFMFSAIDNADTERSPLPPRENSQGSVGKAIQLWLRDCRAGAIDRL</sequence>
<dbReference type="PATRIC" id="fig|1666911.3.peg.2586"/>
<comment type="caution">
    <text evidence="3">The sequence shown here is derived from an EMBL/GenBank/DDBJ whole genome shotgun (WGS) entry which is preliminary data.</text>
</comment>
<feature type="signal peptide" evidence="2">
    <location>
        <begin position="1"/>
        <end position="27"/>
    </location>
</feature>
<evidence type="ECO:0000313" key="4">
    <source>
        <dbReference type="Proteomes" id="UP000050465"/>
    </source>
</evidence>
<protein>
    <submittedName>
        <fullName evidence="3">Uncharacterized protein</fullName>
    </submittedName>
</protein>
<keyword evidence="2" id="KW-0732">Signal</keyword>
<evidence type="ECO:0000313" key="3">
    <source>
        <dbReference type="EMBL" id="KPQ37656.1"/>
    </source>
</evidence>
<organism evidence="3 4">
    <name type="scientific">Phormidesmis priestleyi Ana</name>
    <dbReference type="NCBI Taxonomy" id="1666911"/>
    <lineage>
        <taxon>Bacteria</taxon>
        <taxon>Bacillati</taxon>
        <taxon>Cyanobacteriota</taxon>
        <taxon>Cyanophyceae</taxon>
        <taxon>Leptolyngbyales</taxon>
        <taxon>Leptolyngbyaceae</taxon>
        <taxon>Phormidesmis</taxon>
    </lineage>
</organism>
<dbReference type="EMBL" id="LJZR01000001">
    <property type="protein sequence ID" value="KPQ37656.1"/>
    <property type="molecule type" value="Genomic_DNA"/>
</dbReference>
<feature type="region of interest" description="Disordered" evidence="1">
    <location>
        <begin position="40"/>
        <end position="100"/>
    </location>
</feature>
<evidence type="ECO:0000256" key="1">
    <source>
        <dbReference type="SAM" id="MobiDB-lite"/>
    </source>
</evidence>
<accession>A0A0P7Z406</accession>
<gene>
    <name evidence="3" type="ORF">HLUCCA11_00985</name>
</gene>
<dbReference type="AlphaFoldDB" id="A0A0P7Z406"/>
<dbReference type="STRING" id="1666911.HLUCCA11_00985"/>